<evidence type="ECO:0000256" key="1">
    <source>
        <dbReference type="SAM" id="MobiDB-lite"/>
    </source>
</evidence>
<keyword evidence="4" id="KW-1185">Reference proteome</keyword>
<dbReference type="Pfam" id="PF10373">
    <property type="entry name" value="EST1_DNA_bind"/>
    <property type="match status" value="1"/>
</dbReference>
<evidence type="ECO:0000313" key="4">
    <source>
        <dbReference type="Proteomes" id="UP000193498"/>
    </source>
</evidence>
<accession>A0A1Y1Y080</accession>
<gene>
    <name evidence="3" type="ORF">K493DRAFT_317279</name>
</gene>
<organism evidence="3 4">
    <name type="scientific">Basidiobolus meristosporus CBS 931.73</name>
    <dbReference type="NCBI Taxonomy" id="1314790"/>
    <lineage>
        <taxon>Eukaryota</taxon>
        <taxon>Fungi</taxon>
        <taxon>Fungi incertae sedis</taxon>
        <taxon>Zoopagomycota</taxon>
        <taxon>Entomophthoromycotina</taxon>
        <taxon>Basidiobolomycetes</taxon>
        <taxon>Basidiobolales</taxon>
        <taxon>Basidiobolaceae</taxon>
        <taxon>Basidiobolus</taxon>
    </lineage>
</organism>
<dbReference type="EMBL" id="MCFE01000322">
    <property type="protein sequence ID" value="ORX91407.1"/>
    <property type="molecule type" value="Genomic_DNA"/>
</dbReference>
<evidence type="ECO:0000313" key="3">
    <source>
        <dbReference type="EMBL" id="ORX91407.1"/>
    </source>
</evidence>
<name>A0A1Y1Y080_9FUNG</name>
<feature type="region of interest" description="Disordered" evidence="1">
    <location>
        <begin position="243"/>
        <end position="277"/>
    </location>
</feature>
<reference evidence="3 4" key="1">
    <citation type="submission" date="2016-07" db="EMBL/GenBank/DDBJ databases">
        <title>Pervasive Adenine N6-methylation of Active Genes in Fungi.</title>
        <authorList>
            <consortium name="DOE Joint Genome Institute"/>
            <person name="Mondo S.J."/>
            <person name="Dannebaum R.O."/>
            <person name="Kuo R.C."/>
            <person name="Labutti K."/>
            <person name="Haridas S."/>
            <person name="Kuo A."/>
            <person name="Salamov A."/>
            <person name="Ahrendt S.R."/>
            <person name="Lipzen A."/>
            <person name="Sullivan W."/>
            <person name="Andreopoulos W.B."/>
            <person name="Clum A."/>
            <person name="Lindquist E."/>
            <person name="Daum C."/>
            <person name="Ramamoorthy G.K."/>
            <person name="Gryganskyi A."/>
            <person name="Culley D."/>
            <person name="Magnuson J.K."/>
            <person name="James T.Y."/>
            <person name="O'Malley M.A."/>
            <person name="Stajich J.E."/>
            <person name="Spatafora J.W."/>
            <person name="Visel A."/>
            <person name="Grigoriev I.V."/>
        </authorList>
    </citation>
    <scope>NUCLEOTIDE SEQUENCE [LARGE SCALE GENOMIC DNA]</scope>
    <source>
        <strain evidence="3 4">CBS 931.73</strain>
    </source>
</reference>
<feature type="non-terminal residue" evidence="3">
    <location>
        <position position="277"/>
    </location>
</feature>
<dbReference type="Proteomes" id="UP000193498">
    <property type="component" value="Unassembled WGS sequence"/>
</dbReference>
<proteinExistence type="predicted"/>
<sequence>MATAFDPLKSSFAADLKDCIESRSLSPDQILKITVINIIGLHLSGARDLHGKRASTGDLKKSTGAAEDYLFFFNIEVFILFLSISNRSWKATPFDIPFHIRRLLPSLRLGLRWLINNLHTYTHVIPQFSKEESETMEEFFQQWDEFLYHAKNTVESDRSEYLSNVLLKEDIEVRGFRPLQAEHDVLLQDLAKISPSVEFHNRINEFTVRRRQFSKFESSKYWGVFFKSYLPFSCMRFLTNQNGQESTTEEEISSEKSNHKKQRISSDSSPENIDIRH</sequence>
<feature type="non-terminal residue" evidence="3">
    <location>
        <position position="1"/>
    </location>
</feature>
<comment type="caution">
    <text evidence="3">The sequence shown here is derived from an EMBL/GenBank/DDBJ whole genome shotgun (WGS) entry which is preliminary data.</text>
</comment>
<protein>
    <recommendedName>
        <fullName evidence="2">DNA/RNA-binding domain-containing protein</fullName>
    </recommendedName>
</protein>
<evidence type="ECO:0000259" key="2">
    <source>
        <dbReference type="Pfam" id="PF10373"/>
    </source>
</evidence>
<dbReference type="InParanoid" id="A0A1Y1Y080"/>
<dbReference type="InterPro" id="IPR011990">
    <property type="entry name" value="TPR-like_helical_dom_sf"/>
</dbReference>
<dbReference type="SUPFAM" id="SSF48452">
    <property type="entry name" value="TPR-like"/>
    <property type="match status" value="1"/>
</dbReference>
<feature type="domain" description="DNA/RNA-binding" evidence="2">
    <location>
        <begin position="10"/>
        <end position="182"/>
    </location>
</feature>
<dbReference type="AlphaFoldDB" id="A0A1Y1Y080"/>
<dbReference type="InterPro" id="IPR018834">
    <property type="entry name" value="DNA/RNA-bd_Est1-type"/>
</dbReference>